<gene>
    <name evidence="3" type="ORF">Y958_18975</name>
</gene>
<proteinExistence type="predicted"/>
<accession>A0A248JW64</accession>
<dbReference type="PANTHER" id="PTHR31131:SF6">
    <property type="entry name" value="CASTOR ACT DOMAIN-CONTAINING PROTEIN"/>
    <property type="match status" value="1"/>
</dbReference>
<evidence type="ECO:0000259" key="1">
    <source>
        <dbReference type="Pfam" id="PF13840"/>
    </source>
</evidence>
<dbReference type="InterPro" id="IPR045865">
    <property type="entry name" value="ACT-like_dom_sf"/>
</dbReference>
<dbReference type="InterPro" id="IPR051719">
    <property type="entry name" value="CASTOR_mTORC1"/>
</dbReference>
<organism evidence="3 4">
    <name type="scientific">Nitrospirillum viridazoti CBAmc</name>
    <dbReference type="NCBI Taxonomy" id="1441467"/>
    <lineage>
        <taxon>Bacteria</taxon>
        <taxon>Pseudomonadati</taxon>
        <taxon>Pseudomonadota</taxon>
        <taxon>Alphaproteobacteria</taxon>
        <taxon>Rhodospirillales</taxon>
        <taxon>Azospirillaceae</taxon>
        <taxon>Nitrospirillum</taxon>
        <taxon>Nitrospirillum viridazoti</taxon>
    </lineage>
</organism>
<dbReference type="Pfam" id="PF13840">
    <property type="entry name" value="ACT_7"/>
    <property type="match status" value="1"/>
</dbReference>
<feature type="domain" description="A9CJY8-like N-terminal" evidence="2">
    <location>
        <begin position="10"/>
        <end position="54"/>
    </location>
</feature>
<dbReference type="EMBL" id="CP022111">
    <property type="protein sequence ID" value="ASG22963.1"/>
    <property type="molecule type" value="Genomic_DNA"/>
</dbReference>
<evidence type="ECO:0000313" key="3">
    <source>
        <dbReference type="EMBL" id="ASG22963.1"/>
    </source>
</evidence>
<reference evidence="3 4" key="1">
    <citation type="submission" date="2017-06" db="EMBL/GenBank/DDBJ databases">
        <title>Complete genome sequence of Nitrospirillum amazonense strain CBAmC, an endophytic nitrogen-fixing and plant growth-promoting bacterium, isolated from sugarcane.</title>
        <authorList>
            <person name="Schwab S."/>
            <person name="dos Santos Teixeira K.R."/>
            <person name="Simoes Araujo J.L."/>
            <person name="Soares Vidal M."/>
            <person name="Borges de Freitas H.R."/>
            <person name="Rivello Crivelaro A.L."/>
            <person name="Bueno de Camargo Nunes A."/>
            <person name="dos Santos C.M."/>
            <person name="Palmeira da Silva Rosa D."/>
            <person name="da Silva Padilha D."/>
            <person name="da Silva E."/>
            <person name="Araujo Terra L."/>
            <person name="Soares Mendes V."/>
            <person name="Farinelli L."/>
            <person name="Magalhaes Cruz L."/>
            <person name="Baldani J.I."/>
        </authorList>
    </citation>
    <scope>NUCLEOTIDE SEQUENCE [LARGE SCALE GENOMIC DNA]</scope>
    <source>
        <strain evidence="3 4">CBAmC</strain>
    </source>
</reference>
<dbReference type="AlphaFoldDB" id="A0A248JW64"/>
<dbReference type="PANTHER" id="PTHR31131">
    <property type="entry name" value="CHROMOSOME 1, WHOLE GENOME SHOTGUN SEQUENCE"/>
    <property type="match status" value="1"/>
</dbReference>
<evidence type="ECO:0000313" key="4">
    <source>
        <dbReference type="Proteomes" id="UP000197153"/>
    </source>
</evidence>
<dbReference type="KEGG" id="nao:Y958_18975"/>
<dbReference type="RefSeq" id="WP_088873505.1">
    <property type="nucleotide sequence ID" value="NZ_CP022111.1"/>
</dbReference>
<sequence>MGITLRHLDGRYAIVQFPPDTPVPSWWEGDGFTALARDDEELSLICREERVPQDVKADRDWVCLKFIGPFAFDQAGILLSVIRPLSEDGIGVFVTSTFNTDHLMIKAENRDRTLSLLRAAGHSVS</sequence>
<dbReference type="InterPro" id="IPR049447">
    <property type="entry name" value="A9CJY8-like_N"/>
</dbReference>
<dbReference type="Pfam" id="PF21631">
    <property type="entry name" value="A9CJY8-like_N"/>
    <property type="match status" value="1"/>
</dbReference>
<dbReference type="Gene3D" id="3.30.2130.10">
    <property type="entry name" value="VC0802-like"/>
    <property type="match status" value="1"/>
</dbReference>
<name>A0A248JW64_9PROT</name>
<dbReference type="InterPro" id="IPR016540">
    <property type="entry name" value="UCP008459"/>
</dbReference>
<dbReference type="PIRSF" id="PIRSF008459">
    <property type="entry name" value="UCP008459"/>
    <property type="match status" value="1"/>
</dbReference>
<keyword evidence="4" id="KW-1185">Reference proteome</keyword>
<dbReference type="InterPro" id="IPR027795">
    <property type="entry name" value="CASTOR_ACT_dom"/>
</dbReference>
<dbReference type="SUPFAM" id="SSF55021">
    <property type="entry name" value="ACT-like"/>
    <property type="match status" value="2"/>
</dbReference>
<protein>
    <submittedName>
        <fullName evidence="3">Amino acid-binding protein</fullName>
    </submittedName>
</protein>
<feature type="domain" description="CASTOR ACT" evidence="1">
    <location>
        <begin position="57"/>
        <end position="118"/>
    </location>
</feature>
<evidence type="ECO:0000259" key="2">
    <source>
        <dbReference type="Pfam" id="PF21631"/>
    </source>
</evidence>
<dbReference type="Proteomes" id="UP000197153">
    <property type="component" value="Chromosome 2"/>
</dbReference>